<dbReference type="EMBL" id="BAAAPM010000003">
    <property type="protein sequence ID" value="GAA1721392.1"/>
    <property type="molecule type" value="Genomic_DNA"/>
</dbReference>
<keyword evidence="2" id="KW-0472">Membrane</keyword>
<evidence type="ECO:0000256" key="1">
    <source>
        <dbReference type="SAM" id="MobiDB-lite"/>
    </source>
</evidence>
<dbReference type="RefSeq" id="WP_344247447.1">
    <property type="nucleotide sequence ID" value="NZ_BAAAPM010000003.1"/>
</dbReference>
<feature type="transmembrane region" description="Helical" evidence="2">
    <location>
        <begin position="40"/>
        <end position="57"/>
    </location>
</feature>
<feature type="region of interest" description="Disordered" evidence="1">
    <location>
        <begin position="390"/>
        <end position="416"/>
    </location>
</feature>
<dbReference type="Proteomes" id="UP001501138">
    <property type="component" value="Unassembled WGS sequence"/>
</dbReference>
<organism evidence="4 5">
    <name type="scientific">Isoptericola hypogeus</name>
    <dbReference type="NCBI Taxonomy" id="300179"/>
    <lineage>
        <taxon>Bacteria</taxon>
        <taxon>Bacillati</taxon>
        <taxon>Actinomycetota</taxon>
        <taxon>Actinomycetes</taxon>
        <taxon>Micrococcales</taxon>
        <taxon>Promicromonosporaceae</taxon>
        <taxon>Isoptericola</taxon>
    </lineage>
</organism>
<feature type="domain" description="Excalibur calcium-binding" evidence="3">
    <location>
        <begin position="380"/>
        <end position="416"/>
    </location>
</feature>
<gene>
    <name evidence="4" type="ORF">GCM10009809_16320</name>
</gene>
<reference evidence="4 5" key="1">
    <citation type="journal article" date="2019" name="Int. J. Syst. Evol. Microbiol.">
        <title>The Global Catalogue of Microorganisms (GCM) 10K type strain sequencing project: providing services to taxonomists for standard genome sequencing and annotation.</title>
        <authorList>
            <consortium name="The Broad Institute Genomics Platform"/>
            <consortium name="The Broad Institute Genome Sequencing Center for Infectious Disease"/>
            <person name="Wu L."/>
            <person name="Ma J."/>
        </authorList>
    </citation>
    <scope>NUCLEOTIDE SEQUENCE [LARGE SCALE GENOMIC DNA]</scope>
    <source>
        <strain evidence="4 5">JCM 15589</strain>
    </source>
</reference>
<feature type="transmembrane region" description="Helical" evidence="2">
    <location>
        <begin position="12"/>
        <end position="34"/>
    </location>
</feature>
<feature type="region of interest" description="Disordered" evidence="1">
    <location>
        <begin position="84"/>
        <end position="147"/>
    </location>
</feature>
<feature type="transmembrane region" description="Helical" evidence="2">
    <location>
        <begin position="64"/>
        <end position="83"/>
    </location>
</feature>
<dbReference type="InterPro" id="IPR011089">
    <property type="entry name" value="GmrSD_C"/>
</dbReference>
<evidence type="ECO:0000313" key="4">
    <source>
        <dbReference type="EMBL" id="GAA1721392.1"/>
    </source>
</evidence>
<protein>
    <recommendedName>
        <fullName evidence="3">Excalibur calcium-binding domain-containing protein</fullName>
    </recommendedName>
</protein>
<sequence length="416" mass="42879">MPAAPARRPALWVGLAGLAVVALIGGAAIGWWGALVLSSLYVALSAGWGVLTTRTWWGRMRRGGAAAVGGVALVALVVTSSVAGPAANPGTTADDPPAASESSTRVEVSADPAEGVEPAPVTPTARPEAEPAESDPPAPADEPEAGAQPGTALAALATLDVKGRAPKTGYDRDQFGPAWADIDHNGCDTRNDVLRRDLDDVATRAGTHGCVVLTGSFDDPYTGTTIAFERGQDTSTQVQIDHVVALSDSWQKGAQRLSADERRLLANDPLNLLASDGPANMSKGDGDAATWLPPNKKFRCSYVARQVAVKQSYDLWVTGAEHDAMQRVLTTCPKKKLPKGDATEPAAPLIPATAVQEPEQQRTTAPQPDAGSGSGGGSVYYENCDAARAAGAAPVHRGDPGYDGHLDGDGDGVGCE</sequence>
<dbReference type="Pfam" id="PF05901">
    <property type="entry name" value="Excalibur"/>
    <property type="match status" value="1"/>
</dbReference>
<dbReference type="InterPro" id="IPR008613">
    <property type="entry name" value="Excalibur_Ca-bd_domain"/>
</dbReference>
<comment type="caution">
    <text evidence="4">The sequence shown here is derived from an EMBL/GenBank/DDBJ whole genome shotgun (WGS) entry which is preliminary data.</text>
</comment>
<keyword evidence="2" id="KW-0812">Transmembrane</keyword>
<feature type="region of interest" description="Disordered" evidence="1">
    <location>
        <begin position="352"/>
        <end position="378"/>
    </location>
</feature>
<evidence type="ECO:0000313" key="5">
    <source>
        <dbReference type="Proteomes" id="UP001501138"/>
    </source>
</evidence>
<accession>A0ABN2JAN4</accession>
<dbReference type="PANTHER" id="PTHR24094">
    <property type="entry name" value="SECRETED PROTEIN"/>
    <property type="match status" value="1"/>
</dbReference>
<name>A0ABN2JAN4_9MICO</name>
<evidence type="ECO:0000256" key="2">
    <source>
        <dbReference type="SAM" id="Phobius"/>
    </source>
</evidence>
<dbReference type="SMART" id="SM00894">
    <property type="entry name" value="Excalibur"/>
    <property type="match status" value="1"/>
</dbReference>
<keyword evidence="5" id="KW-1185">Reference proteome</keyword>
<dbReference type="PANTHER" id="PTHR24094:SF15">
    <property type="entry name" value="AMP-DEPENDENT SYNTHETASE_LIGASE DOMAIN-CONTAINING PROTEIN-RELATED"/>
    <property type="match status" value="1"/>
</dbReference>
<dbReference type="Pfam" id="PF07510">
    <property type="entry name" value="GmrSD_C"/>
    <property type="match status" value="1"/>
</dbReference>
<keyword evidence="2" id="KW-1133">Transmembrane helix</keyword>
<proteinExistence type="predicted"/>
<feature type="compositionally biased region" description="Basic and acidic residues" evidence="1">
    <location>
        <begin position="396"/>
        <end position="408"/>
    </location>
</feature>
<evidence type="ECO:0000259" key="3">
    <source>
        <dbReference type="SMART" id="SM00894"/>
    </source>
</evidence>